<feature type="domain" description="Glycine transporter" evidence="8">
    <location>
        <begin position="5"/>
        <end position="79"/>
    </location>
</feature>
<dbReference type="InterPro" id="IPR005115">
    <property type="entry name" value="Gly_transporter"/>
</dbReference>
<comment type="caution">
    <text evidence="9">The sequence shown here is derived from an EMBL/GenBank/DDBJ whole genome shotgun (WGS) entry which is preliminary data.</text>
</comment>
<evidence type="ECO:0000256" key="3">
    <source>
        <dbReference type="ARBA" id="ARBA00022475"/>
    </source>
</evidence>
<name>A0A846WFZ9_9ACTN</name>
<protein>
    <submittedName>
        <fullName evidence="9">Trimeric intracellular cation channel family protein</fullName>
    </submittedName>
</protein>
<keyword evidence="6 7" id="KW-0472">Membrane</keyword>
<evidence type="ECO:0000256" key="7">
    <source>
        <dbReference type="SAM" id="Phobius"/>
    </source>
</evidence>
<evidence type="ECO:0000259" key="8">
    <source>
        <dbReference type="Pfam" id="PF03458"/>
    </source>
</evidence>
<evidence type="ECO:0000256" key="5">
    <source>
        <dbReference type="ARBA" id="ARBA00022989"/>
    </source>
</evidence>
<keyword evidence="3" id="KW-1003">Cell membrane</keyword>
<feature type="transmembrane region" description="Helical" evidence="7">
    <location>
        <begin position="30"/>
        <end position="50"/>
    </location>
</feature>
<dbReference type="GO" id="GO:0005886">
    <property type="term" value="C:plasma membrane"/>
    <property type="evidence" value="ECO:0007669"/>
    <property type="project" value="UniProtKB-SubCell"/>
</dbReference>
<feature type="transmembrane region" description="Helical" evidence="7">
    <location>
        <begin position="149"/>
        <end position="168"/>
    </location>
</feature>
<comment type="subcellular location">
    <subcellularLocation>
        <location evidence="1">Cell membrane</location>
        <topology evidence="1">Multi-pass membrane protein</topology>
    </subcellularLocation>
</comment>
<dbReference type="AlphaFoldDB" id="A0A846WFZ9"/>
<feature type="transmembrane region" description="Helical" evidence="7">
    <location>
        <begin position="174"/>
        <end position="193"/>
    </location>
</feature>
<dbReference type="EMBL" id="JAAXPC010000001">
    <property type="protein sequence ID" value="NKY00554.1"/>
    <property type="molecule type" value="Genomic_DNA"/>
</dbReference>
<dbReference type="Proteomes" id="UP000563898">
    <property type="component" value="Unassembled WGS sequence"/>
</dbReference>
<proteinExistence type="inferred from homology"/>
<feature type="transmembrane region" description="Helical" evidence="7">
    <location>
        <begin position="115"/>
        <end position="137"/>
    </location>
</feature>
<evidence type="ECO:0000256" key="1">
    <source>
        <dbReference type="ARBA" id="ARBA00004651"/>
    </source>
</evidence>
<feature type="domain" description="Glycine transporter" evidence="8">
    <location>
        <begin position="91"/>
        <end position="164"/>
    </location>
</feature>
<keyword evidence="5 7" id="KW-1133">Transmembrane helix</keyword>
<feature type="transmembrane region" description="Helical" evidence="7">
    <location>
        <begin position="62"/>
        <end position="82"/>
    </location>
</feature>
<dbReference type="PANTHER" id="PTHR30506:SF3">
    <property type="entry name" value="UPF0126 INNER MEMBRANE PROTEIN YADS-RELATED"/>
    <property type="match status" value="1"/>
</dbReference>
<dbReference type="Pfam" id="PF03458">
    <property type="entry name" value="Gly_transporter"/>
    <property type="match status" value="2"/>
</dbReference>
<comment type="similarity">
    <text evidence="2">Belongs to the UPF0126 family.</text>
</comment>
<feature type="transmembrane region" description="Helical" evidence="7">
    <location>
        <begin position="6"/>
        <end position="23"/>
    </location>
</feature>
<evidence type="ECO:0000256" key="2">
    <source>
        <dbReference type="ARBA" id="ARBA00008193"/>
    </source>
</evidence>
<feature type="transmembrane region" description="Helical" evidence="7">
    <location>
        <begin position="89"/>
        <end position="109"/>
    </location>
</feature>
<evidence type="ECO:0000313" key="10">
    <source>
        <dbReference type="Proteomes" id="UP000563898"/>
    </source>
</evidence>
<dbReference type="PANTHER" id="PTHR30506">
    <property type="entry name" value="INNER MEMBRANE PROTEIN"/>
    <property type="match status" value="1"/>
</dbReference>
<dbReference type="RefSeq" id="WP_006370971.1">
    <property type="nucleotide sequence ID" value="NZ_JAAXPC010000001.1"/>
</dbReference>
<accession>A0A846WFZ9</accession>
<evidence type="ECO:0000313" key="9">
    <source>
        <dbReference type="EMBL" id="NKY00554.1"/>
    </source>
</evidence>
<evidence type="ECO:0000256" key="6">
    <source>
        <dbReference type="ARBA" id="ARBA00023136"/>
    </source>
</evidence>
<organism evidence="9 10">
    <name type="scientific">Gordonia polyisoprenivorans</name>
    <dbReference type="NCBI Taxonomy" id="84595"/>
    <lineage>
        <taxon>Bacteria</taxon>
        <taxon>Bacillati</taxon>
        <taxon>Actinomycetota</taxon>
        <taxon>Actinomycetes</taxon>
        <taxon>Mycobacteriales</taxon>
        <taxon>Gordoniaceae</taxon>
        <taxon>Gordonia</taxon>
    </lineage>
</organism>
<keyword evidence="4 7" id="KW-0812">Transmembrane</keyword>
<reference evidence="9 10" key="1">
    <citation type="submission" date="2020-04" db="EMBL/GenBank/DDBJ databases">
        <title>MicrobeNet Type strains.</title>
        <authorList>
            <person name="Nicholson A.C."/>
        </authorList>
    </citation>
    <scope>NUCLEOTIDE SEQUENCE [LARGE SCALE GENOMIC DNA]</scope>
    <source>
        <strain evidence="9 10">ATCC BAA-14</strain>
    </source>
</reference>
<evidence type="ECO:0000256" key="4">
    <source>
        <dbReference type="ARBA" id="ARBA00022692"/>
    </source>
</evidence>
<sequence>MLLQILTIAGIAVFAASGAVLGVRKDFDLWGILTVAILTGVGGGILRDLLLGVTPPTSLQTWPPVATAAIAGVVVFFFHPAFTELRRTILVLDAFGMGLFATTGASVAVGLHASALASVLVGMLTAIGGGVIRDVLVNEVPLLLQPADLYAVPALVGAGVYVAGHAMFPSAHGVLLVAGAAMATTLRLCGLAFRWRLPVAPRRTTVWPTLRLPRRRAEKRPGEVDS</sequence>
<gene>
    <name evidence="9" type="ORF">HGA05_03090</name>
</gene>